<dbReference type="InterPro" id="IPR036457">
    <property type="entry name" value="PPM-type-like_dom_sf"/>
</dbReference>
<reference evidence="2 3" key="1">
    <citation type="submission" date="2016-01" db="EMBL/GenBank/DDBJ databases">
        <title>Whole genome sequencing of Bhargavaea cecembensis T14.</title>
        <authorList>
            <person name="Hong K.W."/>
        </authorList>
    </citation>
    <scope>NUCLEOTIDE SEQUENCE [LARGE SCALE GENOMIC DNA]</scope>
    <source>
        <strain evidence="2 3">T14</strain>
    </source>
</reference>
<name>A0A163EQN3_9BACL</name>
<accession>A0A163EQN3</accession>
<protein>
    <submittedName>
        <fullName evidence="2">Phosphoserine phosphatase</fullName>
    </submittedName>
</protein>
<dbReference type="PANTHER" id="PTHR35801:SF1">
    <property type="entry name" value="PHOSPHOSERINE PHOSPHATASE RSBX"/>
    <property type="match status" value="1"/>
</dbReference>
<dbReference type="InterPro" id="IPR039248">
    <property type="entry name" value="Ptase_RsbX"/>
</dbReference>
<organism evidence="2 3">
    <name type="scientific">Bhargavaea cecembensis</name>
    <dbReference type="NCBI Taxonomy" id="394098"/>
    <lineage>
        <taxon>Bacteria</taxon>
        <taxon>Bacillati</taxon>
        <taxon>Bacillota</taxon>
        <taxon>Bacilli</taxon>
        <taxon>Bacillales</taxon>
        <taxon>Caryophanaceae</taxon>
        <taxon>Bhargavaea</taxon>
    </lineage>
</organism>
<dbReference type="RefSeq" id="WP_063181750.1">
    <property type="nucleotide sequence ID" value="NZ_LQNT01000011.1"/>
</dbReference>
<evidence type="ECO:0000313" key="3">
    <source>
        <dbReference type="Proteomes" id="UP000076490"/>
    </source>
</evidence>
<dbReference type="SMART" id="SM00331">
    <property type="entry name" value="PP2C_SIG"/>
    <property type="match status" value="1"/>
</dbReference>
<dbReference type="SUPFAM" id="SSF81606">
    <property type="entry name" value="PP2C-like"/>
    <property type="match status" value="1"/>
</dbReference>
<feature type="domain" description="PPM-type phosphatase" evidence="1">
    <location>
        <begin position="8"/>
        <end position="197"/>
    </location>
</feature>
<evidence type="ECO:0000259" key="1">
    <source>
        <dbReference type="PROSITE" id="PS51746"/>
    </source>
</evidence>
<gene>
    <name evidence="2" type="ORF">AV656_10260</name>
</gene>
<dbReference type="OrthoDB" id="1090916at2"/>
<proteinExistence type="predicted"/>
<dbReference type="AlphaFoldDB" id="A0A163EQN3"/>
<dbReference type="Pfam" id="PF07228">
    <property type="entry name" value="SpoIIE"/>
    <property type="match status" value="1"/>
</dbReference>
<dbReference type="PROSITE" id="PS51746">
    <property type="entry name" value="PPM_2"/>
    <property type="match status" value="1"/>
</dbReference>
<dbReference type="Proteomes" id="UP000076490">
    <property type="component" value="Unassembled WGS sequence"/>
</dbReference>
<evidence type="ECO:0000313" key="2">
    <source>
        <dbReference type="EMBL" id="KZE36961.1"/>
    </source>
</evidence>
<comment type="caution">
    <text evidence="2">The sequence shown here is derived from an EMBL/GenBank/DDBJ whole genome shotgun (WGS) entry which is preliminary data.</text>
</comment>
<dbReference type="InterPro" id="IPR001932">
    <property type="entry name" value="PPM-type_phosphatase-like_dom"/>
</dbReference>
<sequence length="199" mass="22624">MKILKDDRVEAYIYQEAKPGNHESGDVYYTFTNDDYFLCAIADGLGNGPIARESAEIVPEILERHHDESIDQLLSRCNMHMHQKRGAAVAIIKAYFKTSTIEYSCVGNVRFYLYRRSDDKMIYPLPVMGYLSGRPQKLRTQGYGYGPGDLFLLHSDGVDIRSPKAFMQNSAGPYELYEKVFETLKHGDDATYIAGCLLR</sequence>
<dbReference type="EMBL" id="LQNT01000011">
    <property type="protein sequence ID" value="KZE36961.1"/>
    <property type="molecule type" value="Genomic_DNA"/>
</dbReference>
<dbReference type="PANTHER" id="PTHR35801">
    <property type="entry name" value="PHOSPHOSERINE PHOSPHATASE RSBX"/>
    <property type="match status" value="1"/>
</dbReference>
<dbReference type="Gene3D" id="3.60.40.10">
    <property type="entry name" value="PPM-type phosphatase domain"/>
    <property type="match status" value="1"/>
</dbReference>